<feature type="compositionally biased region" description="Basic residues" evidence="1">
    <location>
        <begin position="101"/>
        <end position="110"/>
    </location>
</feature>
<organism evidence="2 3">
    <name type="scientific">Carnegiea gigantea</name>
    <dbReference type="NCBI Taxonomy" id="171969"/>
    <lineage>
        <taxon>Eukaryota</taxon>
        <taxon>Viridiplantae</taxon>
        <taxon>Streptophyta</taxon>
        <taxon>Embryophyta</taxon>
        <taxon>Tracheophyta</taxon>
        <taxon>Spermatophyta</taxon>
        <taxon>Magnoliopsida</taxon>
        <taxon>eudicotyledons</taxon>
        <taxon>Gunneridae</taxon>
        <taxon>Pentapetalae</taxon>
        <taxon>Caryophyllales</taxon>
        <taxon>Cactineae</taxon>
        <taxon>Cactaceae</taxon>
        <taxon>Cactoideae</taxon>
        <taxon>Echinocereeae</taxon>
        <taxon>Carnegiea</taxon>
    </lineage>
</organism>
<comment type="caution">
    <text evidence="2">The sequence shown here is derived from an EMBL/GenBank/DDBJ whole genome shotgun (WGS) entry which is preliminary data.</text>
</comment>
<dbReference type="Proteomes" id="UP001153076">
    <property type="component" value="Unassembled WGS sequence"/>
</dbReference>
<evidence type="ECO:0000313" key="3">
    <source>
        <dbReference type="Proteomes" id="UP001153076"/>
    </source>
</evidence>
<dbReference type="AlphaFoldDB" id="A0A9Q1GSE0"/>
<protein>
    <submittedName>
        <fullName evidence="2">Uncharacterized protein</fullName>
    </submittedName>
</protein>
<keyword evidence="3" id="KW-1185">Reference proteome</keyword>
<sequence length="186" mass="20292">MRWSIGESLARGLEMEKRKKGEGGKPCSGPRVESRLEKGGNELGRWGKPGPRSGNGEEKETRIGETMFWASGESTLETGGNELGHSKKPCPQFGNGEEKKGRRRKIILKKGRNELGGWGKPGLQFGNGEEKEGRIPCSGPWVLEKGGNELGHWGKPGPRSGSREEKEGSRGKTMFWPLGVRQAGPN</sequence>
<feature type="region of interest" description="Disordered" evidence="1">
    <location>
        <begin position="1"/>
        <end position="186"/>
    </location>
</feature>
<evidence type="ECO:0000313" key="2">
    <source>
        <dbReference type="EMBL" id="KAJ8423758.1"/>
    </source>
</evidence>
<proteinExistence type="predicted"/>
<evidence type="ECO:0000256" key="1">
    <source>
        <dbReference type="SAM" id="MobiDB-lite"/>
    </source>
</evidence>
<reference evidence="2" key="1">
    <citation type="submission" date="2022-04" db="EMBL/GenBank/DDBJ databases">
        <title>Carnegiea gigantea Genome sequencing and assembly v2.</title>
        <authorList>
            <person name="Copetti D."/>
            <person name="Sanderson M.J."/>
            <person name="Burquez A."/>
            <person name="Wojciechowski M.F."/>
        </authorList>
    </citation>
    <scope>NUCLEOTIDE SEQUENCE</scope>
    <source>
        <strain evidence="2">SGP5-SGP5p</strain>
        <tissue evidence="2">Aerial part</tissue>
    </source>
</reference>
<dbReference type="EMBL" id="JAKOGI010001874">
    <property type="protein sequence ID" value="KAJ8423758.1"/>
    <property type="molecule type" value="Genomic_DNA"/>
</dbReference>
<accession>A0A9Q1GSE0</accession>
<feature type="compositionally biased region" description="Basic and acidic residues" evidence="1">
    <location>
        <begin position="13"/>
        <end position="23"/>
    </location>
</feature>
<feature type="compositionally biased region" description="Basic and acidic residues" evidence="1">
    <location>
        <begin position="161"/>
        <end position="170"/>
    </location>
</feature>
<gene>
    <name evidence="2" type="ORF">Cgig2_030508</name>
</gene>
<name>A0A9Q1GSE0_9CARY</name>